<accession>A0A6L6WEJ5</accession>
<evidence type="ECO:0000256" key="7">
    <source>
        <dbReference type="ARBA" id="ARBA00043906"/>
    </source>
</evidence>
<dbReference type="GO" id="GO:0008395">
    <property type="term" value="F:steroid hydroxylase activity"/>
    <property type="evidence" value="ECO:0007669"/>
    <property type="project" value="TreeGrafter"/>
</dbReference>
<keyword evidence="3" id="KW-0479">Metal-binding</keyword>
<dbReference type="PANTHER" id="PTHR46696">
    <property type="entry name" value="P450, PUTATIVE (EUROFUNG)-RELATED"/>
    <property type="match status" value="1"/>
</dbReference>
<dbReference type="Pfam" id="PF00067">
    <property type="entry name" value="p450"/>
    <property type="match status" value="1"/>
</dbReference>
<keyword evidence="4" id="KW-0560">Oxidoreductase</keyword>
<sequence length="419" mass="47264">MTLWTPTDDGYADLSSHDAFAQGAPHNTFARLRRDDPLHWTEYEGGENYWSITRHADIAAMNKNSVVFSSARGIRMEDQSYEEYMARRTFQETDAPEHSKTRMKLLKAFSKTMMAQYEQEIRDLCAEILDPALEKGSFDAVKEIARQLPMRMLGRVVGLPQEDLPWLVEKGDALIANTDPDFTSHVLDKMQTDEFRMMPFNSPAGAELYIYAKDLMAKKEAAGDTSGILNMILQPAKDGSVISDAEFRNFFCLVVAAGNDTTRYSIAAGLQALCHQPELLAQMQAGGDVWDTAADEIIRWATPALYFRRTATQDFDMHGKTIRAGDKVLYWWSSANRDEAVFDDPFRVDLMRSPNKHLAFGQGGPHVCLGMWLARLEVTVLFQELAKRIKSIEPDGQQQFLRSNFVGGIKSLPVRVTRA</sequence>
<evidence type="ECO:0000256" key="4">
    <source>
        <dbReference type="ARBA" id="ARBA00023002"/>
    </source>
</evidence>
<comment type="function">
    <text evidence="7">Cytochromes P450 are a group of heme-thiolate monooxygenases. They oxidize a variety of structurally unrelated compounds, including steroids, fatty acids, and xenobiotics.</text>
</comment>
<dbReference type="SUPFAM" id="SSF48264">
    <property type="entry name" value="Cytochrome P450"/>
    <property type="match status" value="1"/>
</dbReference>
<dbReference type="Proteomes" id="UP000478892">
    <property type="component" value="Unassembled WGS sequence"/>
</dbReference>
<evidence type="ECO:0000256" key="1">
    <source>
        <dbReference type="ARBA" id="ARBA00010617"/>
    </source>
</evidence>
<keyword evidence="6" id="KW-0503">Monooxygenase</keyword>
<name>A0A6L6WEJ5_9RHOB</name>
<keyword evidence="9" id="KW-1185">Reference proteome</keyword>
<keyword evidence="5" id="KW-0408">Iron</keyword>
<keyword evidence="2" id="KW-0349">Heme</keyword>
<dbReference type="CDD" id="cd11033">
    <property type="entry name" value="CYP142-like"/>
    <property type="match status" value="1"/>
</dbReference>
<dbReference type="GO" id="GO:0006707">
    <property type="term" value="P:cholesterol catabolic process"/>
    <property type="evidence" value="ECO:0007669"/>
    <property type="project" value="TreeGrafter"/>
</dbReference>
<evidence type="ECO:0000256" key="3">
    <source>
        <dbReference type="ARBA" id="ARBA00022723"/>
    </source>
</evidence>
<reference evidence="8 9" key="1">
    <citation type="submission" date="2019-12" db="EMBL/GenBank/DDBJ databases">
        <authorList>
            <person name="Zhang Y.-J."/>
        </authorList>
    </citation>
    <scope>NUCLEOTIDE SEQUENCE [LARGE SCALE GENOMIC DNA]</scope>
    <source>
        <strain evidence="8 9">CY05</strain>
    </source>
</reference>
<evidence type="ECO:0000313" key="9">
    <source>
        <dbReference type="Proteomes" id="UP000478892"/>
    </source>
</evidence>
<dbReference type="InterPro" id="IPR036396">
    <property type="entry name" value="Cyt_P450_sf"/>
</dbReference>
<dbReference type="EMBL" id="WQLV01000002">
    <property type="protein sequence ID" value="MVO15015.1"/>
    <property type="molecule type" value="Genomic_DNA"/>
</dbReference>
<dbReference type="GO" id="GO:0005506">
    <property type="term" value="F:iron ion binding"/>
    <property type="evidence" value="ECO:0007669"/>
    <property type="project" value="InterPro"/>
</dbReference>
<proteinExistence type="inferred from homology"/>
<evidence type="ECO:0000256" key="5">
    <source>
        <dbReference type="ARBA" id="ARBA00023004"/>
    </source>
</evidence>
<dbReference type="GO" id="GO:0036199">
    <property type="term" value="F:cholest-4-en-3-one 26-monooxygenase activity"/>
    <property type="evidence" value="ECO:0007669"/>
    <property type="project" value="TreeGrafter"/>
</dbReference>
<dbReference type="FunFam" id="1.10.630.10:FF:000018">
    <property type="entry name" value="Cytochrome P450 monooxygenase"/>
    <property type="match status" value="1"/>
</dbReference>
<gene>
    <name evidence="8" type="ORF">GO984_04255</name>
</gene>
<dbReference type="AlphaFoldDB" id="A0A6L6WEJ5"/>
<organism evidence="8 9">
    <name type="scientific">Parasedimentitalea huanghaiensis</name>
    <dbReference type="NCBI Taxonomy" id="2682100"/>
    <lineage>
        <taxon>Bacteria</taxon>
        <taxon>Pseudomonadati</taxon>
        <taxon>Pseudomonadota</taxon>
        <taxon>Alphaproteobacteria</taxon>
        <taxon>Rhodobacterales</taxon>
        <taxon>Paracoccaceae</taxon>
        <taxon>Parasedimentitalea</taxon>
    </lineage>
</organism>
<comment type="caution">
    <text evidence="8">The sequence shown here is derived from an EMBL/GenBank/DDBJ whole genome shotgun (WGS) entry which is preliminary data.</text>
</comment>
<dbReference type="GO" id="GO:0020037">
    <property type="term" value="F:heme binding"/>
    <property type="evidence" value="ECO:0007669"/>
    <property type="project" value="InterPro"/>
</dbReference>
<evidence type="ECO:0000256" key="2">
    <source>
        <dbReference type="ARBA" id="ARBA00022617"/>
    </source>
</evidence>
<dbReference type="PRINTS" id="PR00359">
    <property type="entry name" value="BP450"/>
</dbReference>
<dbReference type="InterPro" id="IPR001128">
    <property type="entry name" value="Cyt_P450"/>
</dbReference>
<dbReference type="RefSeq" id="WP_157021331.1">
    <property type="nucleotide sequence ID" value="NZ_WQLV01000002.1"/>
</dbReference>
<dbReference type="PANTHER" id="PTHR46696:SF4">
    <property type="entry name" value="BIOTIN BIOSYNTHESIS CYTOCHROME P450"/>
    <property type="match status" value="1"/>
</dbReference>
<protein>
    <submittedName>
        <fullName evidence="8">Cytochrome P450</fullName>
    </submittedName>
</protein>
<evidence type="ECO:0000256" key="6">
    <source>
        <dbReference type="ARBA" id="ARBA00023033"/>
    </source>
</evidence>
<dbReference type="InterPro" id="IPR002397">
    <property type="entry name" value="Cyt_P450_B"/>
</dbReference>
<comment type="similarity">
    <text evidence="1">Belongs to the cytochrome P450 family.</text>
</comment>
<evidence type="ECO:0000313" key="8">
    <source>
        <dbReference type="EMBL" id="MVO15015.1"/>
    </source>
</evidence>
<dbReference type="Gene3D" id="1.10.630.10">
    <property type="entry name" value="Cytochrome P450"/>
    <property type="match status" value="1"/>
</dbReference>